<protein>
    <submittedName>
        <fullName evidence="2">Uncharacterized protein</fullName>
    </submittedName>
</protein>
<accession>A0AC34EZL6</accession>
<reference evidence="2" key="1">
    <citation type="submission" date="2022-11" db="UniProtKB">
        <authorList>
            <consortium name="WormBaseParasite"/>
        </authorList>
    </citation>
    <scope>IDENTIFICATION</scope>
</reference>
<sequence>MIILQIIHFLSFKGLAKKDLFLAYFSVQVANPFIMLTLSSARNNVFHAATDAGKNDQLQGFETTYEFAYGLDGEVQTTCKILCGGC</sequence>
<evidence type="ECO:0000313" key="2">
    <source>
        <dbReference type="WBParaSite" id="ES5_v2.g10199.t1"/>
    </source>
</evidence>
<organism evidence="1 2">
    <name type="scientific">Panagrolaimus sp. ES5</name>
    <dbReference type="NCBI Taxonomy" id="591445"/>
    <lineage>
        <taxon>Eukaryota</taxon>
        <taxon>Metazoa</taxon>
        <taxon>Ecdysozoa</taxon>
        <taxon>Nematoda</taxon>
        <taxon>Chromadorea</taxon>
        <taxon>Rhabditida</taxon>
        <taxon>Tylenchina</taxon>
        <taxon>Panagrolaimomorpha</taxon>
        <taxon>Panagrolaimoidea</taxon>
        <taxon>Panagrolaimidae</taxon>
        <taxon>Panagrolaimus</taxon>
    </lineage>
</organism>
<dbReference type="WBParaSite" id="ES5_v2.g10199.t1">
    <property type="protein sequence ID" value="ES5_v2.g10199.t1"/>
    <property type="gene ID" value="ES5_v2.g10199"/>
</dbReference>
<evidence type="ECO:0000313" key="1">
    <source>
        <dbReference type="Proteomes" id="UP000887579"/>
    </source>
</evidence>
<proteinExistence type="predicted"/>
<dbReference type="Proteomes" id="UP000887579">
    <property type="component" value="Unplaced"/>
</dbReference>
<name>A0AC34EZL6_9BILA</name>